<dbReference type="RefSeq" id="XP_001643717.1">
    <property type="nucleotide sequence ID" value="XM_001643667.1"/>
</dbReference>
<feature type="region of interest" description="Disordered" evidence="8">
    <location>
        <begin position="79"/>
        <end position="147"/>
    </location>
</feature>
<reference evidence="10 11" key="1">
    <citation type="journal article" date="2007" name="Proc. Natl. Acad. Sci. U.S.A.">
        <title>Independent sorting-out of thousands of duplicated gene pairs in two yeast species descended from a whole-genome duplication.</title>
        <authorList>
            <person name="Scannell D.R."/>
            <person name="Frank A.C."/>
            <person name="Conant G.C."/>
            <person name="Byrne K.P."/>
            <person name="Woolfit M."/>
            <person name="Wolfe K.H."/>
        </authorList>
    </citation>
    <scope>NUCLEOTIDE SEQUENCE [LARGE SCALE GENOMIC DNA]</scope>
    <source>
        <strain evidence="11">ATCC 22028 / DSM 70294 / BCRC 21397 / CBS 2163 / NBRC 10782 / NRRL Y-8283 / UCD 57-17</strain>
    </source>
</reference>
<dbReference type="GO" id="GO:0005634">
    <property type="term" value="C:nucleus"/>
    <property type="evidence" value="ECO:0007669"/>
    <property type="project" value="UniProtKB-SubCell"/>
</dbReference>
<dbReference type="Proteomes" id="UP000000267">
    <property type="component" value="Unassembled WGS sequence"/>
</dbReference>
<feature type="region of interest" description="Disordered" evidence="8">
    <location>
        <begin position="1147"/>
        <end position="1178"/>
    </location>
</feature>
<organism evidence="11">
    <name type="scientific">Vanderwaltozyma polyspora (strain ATCC 22028 / DSM 70294 / BCRC 21397 / CBS 2163 / NBRC 10782 / NRRL Y-8283 / UCD 57-17)</name>
    <name type="common">Kluyveromyces polysporus</name>
    <dbReference type="NCBI Taxonomy" id="436907"/>
    <lineage>
        <taxon>Eukaryota</taxon>
        <taxon>Fungi</taxon>
        <taxon>Dikarya</taxon>
        <taxon>Ascomycota</taxon>
        <taxon>Saccharomycotina</taxon>
        <taxon>Saccharomycetes</taxon>
        <taxon>Saccharomycetales</taxon>
        <taxon>Saccharomycetaceae</taxon>
        <taxon>Vanderwaltozyma</taxon>
    </lineage>
</organism>
<dbReference type="GO" id="GO:0045944">
    <property type="term" value="P:positive regulation of transcription by RNA polymerase II"/>
    <property type="evidence" value="ECO:0007669"/>
    <property type="project" value="TreeGrafter"/>
</dbReference>
<dbReference type="GO" id="GO:0043565">
    <property type="term" value="F:sequence-specific DNA binding"/>
    <property type="evidence" value="ECO:0007669"/>
    <property type="project" value="TreeGrafter"/>
</dbReference>
<evidence type="ECO:0000256" key="3">
    <source>
        <dbReference type="ARBA" id="ARBA00022833"/>
    </source>
</evidence>
<dbReference type="PhylomeDB" id="A7TPD1"/>
<dbReference type="CDD" id="cd12148">
    <property type="entry name" value="fungal_TF_MHR"/>
    <property type="match status" value="1"/>
</dbReference>
<dbReference type="eggNOG" id="ENOG502QS9Q">
    <property type="taxonomic scope" value="Eukaryota"/>
</dbReference>
<evidence type="ECO:0000313" key="11">
    <source>
        <dbReference type="Proteomes" id="UP000000267"/>
    </source>
</evidence>
<keyword evidence="5" id="KW-0238">DNA-binding</keyword>
<keyword evidence="11" id="KW-1185">Reference proteome</keyword>
<dbReference type="Pfam" id="PF00172">
    <property type="entry name" value="Zn_clus"/>
    <property type="match status" value="1"/>
</dbReference>
<evidence type="ECO:0000256" key="4">
    <source>
        <dbReference type="ARBA" id="ARBA00023015"/>
    </source>
</evidence>
<gene>
    <name evidence="10" type="ORF">Kpol_1009p5</name>
</gene>
<dbReference type="EMBL" id="DS480441">
    <property type="protein sequence ID" value="EDO15859.1"/>
    <property type="molecule type" value="Genomic_DNA"/>
</dbReference>
<keyword evidence="3" id="KW-0862">Zinc</keyword>
<dbReference type="InterPro" id="IPR001138">
    <property type="entry name" value="Zn2Cys6_DnaBD"/>
</dbReference>
<dbReference type="OMA" id="AHDMINN"/>
<protein>
    <recommendedName>
        <fullName evidence="9">Zn(2)-C6 fungal-type domain-containing protein</fullName>
    </recommendedName>
</protein>
<dbReference type="PANTHER" id="PTHR47782">
    <property type="entry name" value="ZN(II)2CYS6 TRANSCRIPTION FACTOR (EUROFUNG)-RELATED"/>
    <property type="match status" value="1"/>
</dbReference>
<dbReference type="KEGG" id="vpo:Kpol_1009p5"/>
<dbReference type="GO" id="GO:0008270">
    <property type="term" value="F:zinc ion binding"/>
    <property type="evidence" value="ECO:0007669"/>
    <property type="project" value="InterPro"/>
</dbReference>
<feature type="region of interest" description="Disordered" evidence="8">
    <location>
        <begin position="826"/>
        <end position="854"/>
    </location>
</feature>
<feature type="compositionally biased region" description="Polar residues" evidence="8">
    <location>
        <begin position="108"/>
        <end position="127"/>
    </location>
</feature>
<dbReference type="FunCoup" id="A7TPD1">
    <property type="interactions" value="442"/>
</dbReference>
<evidence type="ECO:0000256" key="5">
    <source>
        <dbReference type="ARBA" id="ARBA00023125"/>
    </source>
</evidence>
<evidence type="ECO:0000256" key="8">
    <source>
        <dbReference type="SAM" id="MobiDB-lite"/>
    </source>
</evidence>
<evidence type="ECO:0000256" key="7">
    <source>
        <dbReference type="ARBA" id="ARBA00023242"/>
    </source>
</evidence>
<sequence length="1178" mass="134442">MGRPKKEVSQENFERFQKELELAGNQVDILLKDKKGRSKSCLFCRRRKQRCDHKLPSCTACLKAGVRCIQPARYTHVNKSEPIQEEPELSSKPSPTTSTNSVPETTADVVSTSPSSVLGTDVDNANKQVLGDDKKTKKGKTGIQSRKRRSYNVAGLSEEYSSLLEKKLKYLEALIELQPGSAAYNSKIGRYKKICHLLGEVGDLESLVTEGSASTTPSPALPSPYISHTPSSSGILSAFNPQIPNQQKLHSFQTRYPQQTPIYTPNPDDSEASHILRDIPALTSDSVDSIDFSKCIFAKYSLKQFLLYDPVFEFDEKLSRLFLDTYFTRLQFKYPLLDEQEIYNFHHCYIRNKIHSYSETEFHFACGRMWLVFSISACLYMTSGKKIGLAPVRYFSTAIRHITRCGQNLTYLQQVELLTLLVLYVLRTDRDSSVLYEIIKDVMSICKNKLHMNKFSPQDLEQKKKLRLFWSVYLLERMICISVWKPYTISESEIDLPLLSEDCFIFGQNLVERGRHSHNVYFFNQSLQLRRIESHFVETLQILPQVHTNKETLKHQLPLVKRFFHDLEVWRSGCSRSNFRNYEIETLKLYYYRSVRLLIQPYLEVLAPENRLFRECQAAAGQICQLYKIFHQKTVHGHTTPAVHIVFVAGVTLIYCMWLTRNYDDQRRKTLGDESKHTRPHVSASLFSTMDDLRACSVCLYAMTERSDFARIFRDTFDQLMNATIGNLIERCGPDSSELIYISSGKNDVVIKEENSHSSKLSYGEIDNDGMPPAVNRIFGKRQGQEYVGFVENSQVDREETKDFKRRKKVLENTSLPRGLSHLLINTATDKGDDNSENDSTDKSSTTNDDEIHSTVNTEMDKRRINEIMTDREIEVMKNQYIIKKPDNYKDFDWKPFEQQAYLQQHVARQNLQAYLSSLNSSQVGDLTPTGNYKNMNYLSNNFKRDANFVNKPKGSVASAPELFNSNQSIKREPDIMFNNMMGSGHPANPDIQNMNIPTPNIPNNSATTISNNPGTPNEVHSSAQNHVQISQPMSIDNSHPIPVPPDANFGSILFSNGAHDMINNISTWTTDYISALSTMNSTENDLFAQANTVLQGDVDLLSEIQPLVDYNNSTVGLHMKQNSQTQLNNGQFPSGFGQNIVSRNRLPSTSRSSWNPQQNITTNDEFWKGNSESNYLR</sequence>
<comment type="subcellular location">
    <subcellularLocation>
        <location evidence="1">Nucleus</location>
    </subcellularLocation>
</comment>
<dbReference type="GO" id="GO:0000981">
    <property type="term" value="F:DNA-binding transcription factor activity, RNA polymerase II-specific"/>
    <property type="evidence" value="ECO:0007669"/>
    <property type="project" value="InterPro"/>
</dbReference>
<dbReference type="InterPro" id="IPR007219">
    <property type="entry name" value="XnlR_reg_dom"/>
</dbReference>
<dbReference type="GeneID" id="5543965"/>
<dbReference type="SMART" id="SM00066">
    <property type="entry name" value="GAL4"/>
    <property type="match status" value="1"/>
</dbReference>
<keyword evidence="6" id="KW-0804">Transcription</keyword>
<dbReference type="SUPFAM" id="SSF57701">
    <property type="entry name" value="Zn2/Cys6 DNA-binding domain"/>
    <property type="match status" value="1"/>
</dbReference>
<dbReference type="InterPro" id="IPR036864">
    <property type="entry name" value="Zn2-C6_fun-type_DNA-bd_sf"/>
</dbReference>
<dbReference type="AlphaFoldDB" id="A7TPD1"/>
<evidence type="ECO:0000256" key="6">
    <source>
        <dbReference type="ARBA" id="ARBA00023163"/>
    </source>
</evidence>
<feature type="compositionally biased region" description="Low complexity" evidence="8">
    <location>
        <begin position="90"/>
        <end position="106"/>
    </location>
</feature>
<feature type="compositionally biased region" description="Basic residues" evidence="8">
    <location>
        <begin position="136"/>
        <end position="147"/>
    </location>
</feature>
<evidence type="ECO:0000259" key="9">
    <source>
        <dbReference type="PROSITE" id="PS50048"/>
    </source>
</evidence>
<dbReference type="PANTHER" id="PTHR47782:SF12">
    <property type="entry name" value="ZN(II)2CYS6 TRANSCRIPTION FACTOR (EUROFUNG)"/>
    <property type="match status" value="1"/>
</dbReference>
<dbReference type="InterPro" id="IPR052202">
    <property type="entry name" value="Yeast_MetPath_Reg"/>
</dbReference>
<dbReference type="PROSITE" id="PS00463">
    <property type="entry name" value="ZN2_CY6_FUNGAL_1"/>
    <property type="match status" value="1"/>
</dbReference>
<keyword evidence="2" id="KW-0479">Metal-binding</keyword>
<keyword evidence="7" id="KW-0539">Nucleus</keyword>
<dbReference type="HOGENOM" id="CLU_004038_1_0_1"/>
<dbReference type="OrthoDB" id="2399539at2759"/>
<evidence type="ECO:0000256" key="2">
    <source>
        <dbReference type="ARBA" id="ARBA00022723"/>
    </source>
</evidence>
<dbReference type="GO" id="GO:0006351">
    <property type="term" value="P:DNA-templated transcription"/>
    <property type="evidence" value="ECO:0007669"/>
    <property type="project" value="InterPro"/>
</dbReference>
<feature type="domain" description="Zn(2)-C6 fungal-type" evidence="9">
    <location>
        <begin position="40"/>
        <end position="70"/>
    </location>
</feature>
<dbReference type="STRING" id="436907.A7TPD1"/>
<name>A7TPD1_VANPO</name>
<dbReference type="Pfam" id="PF04082">
    <property type="entry name" value="Fungal_trans"/>
    <property type="match status" value="1"/>
</dbReference>
<evidence type="ECO:0000256" key="1">
    <source>
        <dbReference type="ARBA" id="ARBA00004123"/>
    </source>
</evidence>
<dbReference type="InParanoid" id="A7TPD1"/>
<keyword evidence="4" id="KW-0805">Transcription regulation</keyword>
<dbReference type="Gene3D" id="4.10.240.10">
    <property type="entry name" value="Zn(2)-C6 fungal-type DNA-binding domain"/>
    <property type="match status" value="1"/>
</dbReference>
<evidence type="ECO:0000313" key="10">
    <source>
        <dbReference type="EMBL" id="EDO15859.1"/>
    </source>
</evidence>
<dbReference type="PROSITE" id="PS50048">
    <property type="entry name" value="ZN2_CY6_FUNGAL_2"/>
    <property type="match status" value="1"/>
</dbReference>
<proteinExistence type="predicted"/>
<dbReference type="CDD" id="cd00067">
    <property type="entry name" value="GAL4"/>
    <property type="match status" value="1"/>
</dbReference>
<accession>A7TPD1</accession>